<evidence type="ECO:0000256" key="1">
    <source>
        <dbReference type="ARBA" id="ARBA00009913"/>
    </source>
</evidence>
<dbReference type="FunFam" id="3.40.50.1390:FF:000001">
    <property type="entry name" value="DNA recombinase"/>
    <property type="match status" value="1"/>
</dbReference>
<organism evidence="8 9">
    <name type="scientific">Arthrobacter alpinus</name>
    <dbReference type="NCBI Taxonomy" id="656366"/>
    <lineage>
        <taxon>Bacteria</taxon>
        <taxon>Bacillati</taxon>
        <taxon>Actinomycetota</taxon>
        <taxon>Actinomycetes</taxon>
        <taxon>Micrococcales</taxon>
        <taxon>Micrococcaceae</taxon>
        <taxon>Arthrobacter</taxon>
    </lineage>
</organism>
<dbReference type="Proteomes" id="UP000182725">
    <property type="component" value="Unassembled WGS sequence"/>
</dbReference>
<dbReference type="Gene3D" id="3.40.50.1390">
    <property type="entry name" value="Resolvase, N-terminal catalytic domain"/>
    <property type="match status" value="1"/>
</dbReference>
<dbReference type="Gene3D" id="1.10.10.60">
    <property type="entry name" value="Homeodomain-like"/>
    <property type="match status" value="1"/>
</dbReference>
<dbReference type="GO" id="GO:0015074">
    <property type="term" value="P:DNA integration"/>
    <property type="evidence" value="ECO:0007669"/>
    <property type="project" value="UniProtKB-KW"/>
</dbReference>
<evidence type="ECO:0000256" key="2">
    <source>
        <dbReference type="ARBA" id="ARBA00022908"/>
    </source>
</evidence>
<dbReference type="InterPro" id="IPR050639">
    <property type="entry name" value="SSR_resolvase"/>
</dbReference>
<dbReference type="CDD" id="cd03768">
    <property type="entry name" value="SR_ResInv"/>
    <property type="match status" value="1"/>
</dbReference>
<dbReference type="InterPro" id="IPR006120">
    <property type="entry name" value="Resolvase_HTH_dom"/>
</dbReference>
<feature type="domain" description="Resolvase/invertase-type recombinase catalytic" evidence="7">
    <location>
        <begin position="2"/>
        <end position="135"/>
    </location>
</feature>
<evidence type="ECO:0000313" key="9">
    <source>
        <dbReference type="Proteomes" id="UP000182725"/>
    </source>
</evidence>
<dbReference type="PROSITE" id="PS51736">
    <property type="entry name" value="RECOMBINASES_3"/>
    <property type="match status" value="1"/>
</dbReference>
<dbReference type="PANTHER" id="PTHR30461:SF2">
    <property type="entry name" value="SERINE RECOMBINASE PINE-RELATED"/>
    <property type="match status" value="1"/>
</dbReference>
<dbReference type="InterPro" id="IPR006118">
    <property type="entry name" value="Recombinase_CS"/>
</dbReference>
<evidence type="ECO:0000256" key="4">
    <source>
        <dbReference type="ARBA" id="ARBA00023172"/>
    </source>
</evidence>
<feature type="active site" description="O-(5'-phospho-DNA)-serine intermediate" evidence="5 6">
    <location>
        <position position="10"/>
    </location>
</feature>
<sequence length="192" mass="20748">MSLIGYARVSTADQSLDLQIDALEAAGCTKIFREKKAGSGVDRPELKACMEYLREGDTLAVYKLDRLGRSLSHLLGVIEALNAGGIQFKSISDALDTTSPSGKLMFSVVGSFAQFEKELNRERTMAGLVSARERGRMGGRPKAVDAEIGAQIVSMREAKRTVVSIAKELGVGEATVYRHMKTHREAQALATA</sequence>
<accession>A0A1H5EC09</accession>
<keyword evidence="3" id="KW-0238">DNA-binding</keyword>
<dbReference type="PROSITE" id="PS00397">
    <property type="entry name" value="RECOMBINASES_1"/>
    <property type="match status" value="1"/>
</dbReference>
<evidence type="ECO:0000259" key="7">
    <source>
        <dbReference type="PROSITE" id="PS51736"/>
    </source>
</evidence>
<gene>
    <name evidence="8" type="ORF">SAMN04489740_0205</name>
</gene>
<dbReference type="SUPFAM" id="SSF46689">
    <property type="entry name" value="Homeodomain-like"/>
    <property type="match status" value="1"/>
</dbReference>
<dbReference type="GO" id="GO:0000150">
    <property type="term" value="F:DNA strand exchange activity"/>
    <property type="evidence" value="ECO:0007669"/>
    <property type="project" value="InterPro"/>
</dbReference>
<dbReference type="InterPro" id="IPR006119">
    <property type="entry name" value="Resolv_N"/>
</dbReference>
<dbReference type="AlphaFoldDB" id="A0A1H5EC09"/>
<dbReference type="InterPro" id="IPR009057">
    <property type="entry name" value="Homeodomain-like_sf"/>
</dbReference>
<evidence type="ECO:0000256" key="6">
    <source>
        <dbReference type="PROSITE-ProRule" id="PRU10137"/>
    </source>
</evidence>
<dbReference type="Pfam" id="PF00239">
    <property type="entry name" value="Resolvase"/>
    <property type="match status" value="1"/>
</dbReference>
<proteinExistence type="inferred from homology"/>
<dbReference type="GO" id="GO:0003677">
    <property type="term" value="F:DNA binding"/>
    <property type="evidence" value="ECO:0007669"/>
    <property type="project" value="UniProtKB-KW"/>
</dbReference>
<evidence type="ECO:0000256" key="5">
    <source>
        <dbReference type="PIRSR" id="PIRSR606118-50"/>
    </source>
</evidence>
<dbReference type="SUPFAM" id="SSF53041">
    <property type="entry name" value="Resolvase-like"/>
    <property type="match status" value="1"/>
</dbReference>
<keyword evidence="4" id="KW-0233">DNA recombination</keyword>
<dbReference type="EMBL" id="FNTV01000001">
    <property type="protein sequence ID" value="SED88635.1"/>
    <property type="molecule type" value="Genomic_DNA"/>
</dbReference>
<name>A0A1H5EC09_9MICC</name>
<dbReference type="SMART" id="SM00857">
    <property type="entry name" value="Resolvase"/>
    <property type="match status" value="1"/>
</dbReference>
<dbReference type="Pfam" id="PF02796">
    <property type="entry name" value="HTH_7"/>
    <property type="match status" value="1"/>
</dbReference>
<reference evidence="8 9" key="1">
    <citation type="submission" date="2016-10" db="EMBL/GenBank/DDBJ databases">
        <authorList>
            <person name="de Groot N.N."/>
        </authorList>
    </citation>
    <scope>NUCLEOTIDE SEQUENCE [LARGE SCALE GENOMIC DNA]</scope>
    <source>
        <strain evidence="8 9">DSM 22274</strain>
    </source>
</reference>
<evidence type="ECO:0000313" key="8">
    <source>
        <dbReference type="EMBL" id="SED88635.1"/>
    </source>
</evidence>
<dbReference type="InterPro" id="IPR036162">
    <property type="entry name" value="Resolvase-like_N_sf"/>
</dbReference>
<protein>
    <submittedName>
        <fullName evidence="8">Site-specific DNA recombinase</fullName>
    </submittedName>
</protein>
<comment type="similarity">
    <text evidence="1">Belongs to the site-specific recombinase resolvase family.</text>
</comment>
<dbReference type="PANTHER" id="PTHR30461">
    <property type="entry name" value="DNA-INVERTASE FROM LAMBDOID PROPHAGE"/>
    <property type="match status" value="1"/>
</dbReference>
<keyword evidence="2" id="KW-0229">DNA integration</keyword>
<evidence type="ECO:0000256" key="3">
    <source>
        <dbReference type="ARBA" id="ARBA00023125"/>
    </source>
</evidence>
<dbReference type="RefSeq" id="WP_074709747.1">
    <property type="nucleotide sequence ID" value="NZ_FNTV01000001.1"/>
</dbReference>